<comment type="similarity">
    <text evidence="1">Belongs to the protein kinase superfamily. CAMK Ser/Thr protein kinase family. PIM subfamily.</text>
</comment>
<keyword evidence="6" id="KW-0418">Kinase</keyword>
<dbReference type="FunFam" id="3.30.200.20:FF:000475">
    <property type="entry name" value="Serine/threonine-protein kinase"/>
    <property type="match status" value="1"/>
</dbReference>
<dbReference type="EC" id="2.7.11.1" evidence="2"/>
<evidence type="ECO:0000313" key="12">
    <source>
        <dbReference type="Ensembl" id="ENSMALP00000027159.1"/>
    </source>
</evidence>
<evidence type="ECO:0000256" key="3">
    <source>
        <dbReference type="ARBA" id="ARBA00022527"/>
    </source>
</evidence>
<accession>A0A3Q3K1A3</accession>
<evidence type="ECO:0000259" key="11">
    <source>
        <dbReference type="PROSITE" id="PS50011"/>
    </source>
</evidence>
<dbReference type="Gene3D" id="3.30.200.20">
    <property type="entry name" value="Phosphorylase Kinase, domain 1"/>
    <property type="match status" value="1"/>
</dbReference>
<dbReference type="PANTHER" id="PTHR22984">
    <property type="entry name" value="SERINE/THREONINE-PROTEIN KINASE PIM"/>
    <property type="match status" value="1"/>
</dbReference>
<keyword evidence="13" id="KW-1185">Reference proteome</keyword>
<reference evidence="12" key="1">
    <citation type="submission" date="2025-08" db="UniProtKB">
        <authorList>
            <consortium name="Ensembl"/>
        </authorList>
    </citation>
    <scope>IDENTIFICATION</scope>
</reference>
<protein>
    <recommendedName>
        <fullName evidence="2">non-specific serine/threonine protein kinase</fullName>
        <ecNumber evidence="2">2.7.11.1</ecNumber>
    </recommendedName>
</protein>
<dbReference type="PANTHER" id="PTHR22984:SF11">
    <property type="entry name" value="AURORA KINASE-RELATED"/>
    <property type="match status" value="1"/>
</dbReference>
<dbReference type="GO" id="GO:0043066">
    <property type="term" value="P:negative regulation of apoptotic process"/>
    <property type="evidence" value="ECO:0007669"/>
    <property type="project" value="TreeGrafter"/>
</dbReference>
<dbReference type="Proteomes" id="UP000261600">
    <property type="component" value="Unplaced"/>
</dbReference>
<dbReference type="InterPro" id="IPR011009">
    <property type="entry name" value="Kinase-like_dom_sf"/>
</dbReference>
<comment type="catalytic activity">
    <reaction evidence="9">
        <text>L-seryl-[protein] + ATP = O-phospho-L-seryl-[protein] + ADP + H(+)</text>
        <dbReference type="Rhea" id="RHEA:17989"/>
        <dbReference type="Rhea" id="RHEA-COMP:9863"/>
        <dbReference type="Rhea" id="RHEA-COMP:11604"/>
        <dbReference type="ChEBI" id="CHEBI:15378"/>
        <dbReference type="ChEBI" id="CHEBI:29999"/>
        <dbReference type="ChEBI" id="CHEBI:30616"/>
        <dbReference type="ChEBI" id="CHEBI:83421"/>
        <dbReference type="ChEBI" id="CHEBI:456216"/>
        <dbReference type="EC" id="2.7.11.1"/>
    </reaction>
</comment>
<feature type="domain" description="Protein kinase" evidence="11">
    <location>
        <begin position="17"/>
        <end position="127"/>
    </location>
</feature>
<comment type="catalytic activity">
    <reaction evidence="8">
        <text>L-threonyl-[protein] + ATP = O-phospho-L-threonyl-[protein] + ADP + H(+)</text>
        <dbReference type="Rhea" id="RHEA:46608"/>
        <dbReference type="Rhea" id="RHEA-COMP:11060"/>
        <dbReference type="Rhea" id="RHEA-COMP:11605"/>
        <dbReference type="ChEBI" id="CHEBI:15378"/>
        <dbReference type="ChEBI" id="CHEBI:30013"/>
        <dbReference type="ChEBI" id="CHEBI:30616"/>
        <dbReference type="ChEBI" id="CHEBI:61977"/>
        <dbReference type="ChEBI" id="CHEBI:456216"/>
        <dbReference type="EC" id="2.7.11.1"/>
    </reaction>
</comment>
<dbReference type="PROSITE" id="PS00107">
    <property type="entry name" value="PROTEIN_KINASE_ATP"/>
    <property type="match status" value="1"/>
</dbReference>
<evidence type="ECO:0000256" key="9">
    <source>
        <dbReference type="ARBA" id="ARBA00048679"/>
    </source>
</evidence>
<evidence type="ECO:0000256" key="5">
    <source>
        <dbReference type="ARBA" id="ARBA00022741"/>
    </source>
</evidence>
<evidence type="ECO:0000256" key="2">
    <source>
        <dbReference type="ARBA" id="ARBA00012513"/>
    </source>
</evidence>
<keyword evidence="3" id="KW-0723">Serine/threonine-protein kinase</keyword>
<dbReference type="InterPro" id="IPR051138">
    <property type="entry name" value="PIM_Ser/Thr_kinase"/>
</dbReference>
<dbReference type="GO" id="GO:0005737">
    <property type="term" value="C:cytoplasm"/>
    <property type="evidence" value="ECO:0007669"/>
    <property type="project" value="TreeGrafter"/>
</dbReference>
<sequence>KIQNQSNQSPSLFEDKYTEQNLLGEGGYGSVFAGYRKADHLPVAIKHIPKDDDLRTELNGKELPVEVIIMLKLTGESVRAPVSLLDWYDLDQELILVLERPVPSEDLYSYLEVNGGSLEEEKVKVSC</sequence>
<dbReference type="InterPro" id="IPR017441">
    <property type="entry name" value="Protein_kinase_ATP_BS"/>
</dbReference>
<evidence type="ECO:0000256" key="1">
    <source>
        <dbReference type="ARBA" id="ARBA00005505"/>
    </source>
</evidence>
<proteinExistence type="inferred from homology"/>
<feature type="binding site" evidence="10">
    <location>
        <position position="46"/>
    </location>
    <ligand>
        <name>ATP</name>
        <dbReference type="ChEBI" id="CHEBI:30616"/>
    </ligand>
</feature>
<evidence type="ECO:0000313" key="13">
    <source>
        <dbReference type="Proteomes" id="UP000261600"/>
    </source>
</evidence>
<keyword evidence="7 10" id="KW-0067">ATP-binding</keyword>
<evidence type="ECO:0000256" key="7">
    <source>
        <dbReference type="ARBA" id="ARBA00022840"/>
    </source>
</evidence>
<dbReference type="InterPro" id="IPR000719">
    <property type="entry name" value="Prot_kinase_dom"/>
</dbReference>
<dbReference type="PROSITE" id="PS50011">
    <property type="entry name" value="PROTEIN_KINASE_DOM"/>
    <property type="match status" value="1"/>
</dbReference>
<dbReference type="STRING" id="43700.ENSMALP00000027159"/>
<dbReference type="GO" id="GO:0004674">
    <property type="term" value="F:protein serine/threonine kinase activity"/>
    <property type="evidence" value="ECO:0007669"/>
    <property type="project" value="UniProtKB-KW"/>
</dbReference>
<name>A0A3Q3K1A3_MONAL</name>
<dbReference type="Pfam" id="PF00069">
    <property type="entry name" value="Pkinase"/>
    <property type="match status" value="1"/>
</dbReference>
<dbReference type="Ensembl" id="ENSMALT00000027661.1">
    <property type="protein sequence ID" value="ENSMALP00000027159.1"/>
    <property type="gene ID" value="ENSMALG00000018847.1"/>
</dbReference>
<dbReference type="SUPFAM" id="SSF56112">
    <property type="entry name" value="Protein kinase-like (PK-like)"/>
    <property type="match status" value="1"/>
</dbReference>
<dbReference type="GO" id="GO:0005524">
    <property type="term" value="F:ATP binding"/>
    <property type="evidence" value="ECO:0007669"/>
    <property type="project" value="UniProtKB-UniRule"/>
</dbReference>
<keyword evidence="4" id="KW-0808">Transferase</keyword>
<dbReference type="AlphaFoldDB" id="A0A3Q3K1A3"/>
<evidence type="ECO:0000256" key="4">
    <source>
        <dbReference type="ARBA" id="ARBA00022679"/>
    </source>
</evidence>
<organism evidence="12 13">
    <name type="scientific">Monopterus albus</name>
    <name type="common">Swamp eel</name>
    <dbReference type="NCBI Taxonomy" id="43700"/>
    <lineage>
        <taxon>Eukaryota</taxon>
        <taxon>Metazoa</taxon>
        <taxon>Chordata</taxon>
        <taxon>Craniata</taxon>
        <taxon>Vertebrata</taxon>
        <taxon>Euteleostomi</taxon>
        <taxon>Actinopterygii</taxon>
        <taxon>Neopterygii</taxon>
        <taxon>Teleostei</taxon>
        <taxon>Neoteleostei</taxon>
        <taxon>Acanthomorphata</taxon>
        <taxon>Anabantaria</taxon>
        <taxon>Synbranchiformes</taxon>
        <taxon>Synbranchidae</taxon>
        <taxon>Monopterus</taxon>
    </lineage>
</organism>
<dbReference type="GO" id="GO:0007346">
    <property type="term" value="P:regulation of mitotic cell cycle"/>
    <property type="evidence" value="ECO:0007669"/>
    <property type="project" value="TreeGrafter"/>
</dbReference>
<evidence type="ECO:0000256" key="6">
    <source>
        <dbReference type="ARBA" id="ARBA00022777"/>
    </source>
</evidence>
<reference evidence="12" key="2">
    <citation type="submission" date="2025-09" db="UniProtKB">
        <authorList>
            <consortium name="Ensembl"/>
        </authorList>
    </citation>
    <scope>IDENTIFICATION</scope>
</reference>
<keyword evidence="5 10" id="KW-0547">Nucleotide-binding</keyword>
<evidence type="ECO:0000256" key="10">
    <source>
        <dbReference type="PROSITE-ProRule" id="PRU10141"/>
    </source>
</evidence>
<evidence type="ECO:0000256" key="8">
    <source>
        <dbReference type="ARBA" id="ARBA00047899"/>
    </source>
</evidence>